<dbReference type="AlphaFoldDB" id="A0A081C8W4"/>
<organism evidence="1">
    <name type="scientific">Vecturithrix granuli</name>
    <dbReference type="NCBI Taxonomy" id="1499967"/>
    <lineage>
        <taxon>Bacteria</taxon>
        <taxon>Candidatus Moduliflexota</taxon>
        <taxon>Candidatus Vecturitrichia</taxon>
        <taxon>Candidatus Vecturitrichales</taxon>
        <taxon>Candidatus Vecturitrichaceae</taxon>
        <taxon>Candidatus Vecturithrix</taxon>
    </lineage>
</organism>
<dbReference type="eggNOG" id="ENOG503324S">
    <property type="taxonomic scope" value="Bacteria"/>
</dbReference>
<dbReference type="Proteomes" id="UP000030661">
    <property type="component" value="Unassembled WGS sequence"/>
</dbReference>
<gene>
    <name evidence="1" type="ORF">U27_00917</name>
</gene>
<evidence type="ECO:0000313" key="2">
    <source>
        <dbReference type="Proteomes" id="UP000030661"/>
    </source>
</evidence>
<dbReference type="EMBL" id="DF820476">
    <property type="protein sequence ID" value="GAK61019.1"/>
    <property type="molecule type" value="Genomic_DNA"/>
</dbReference>
<keyword evidence="2" id="KW-1185">Reference proteome</keyword>
<proteinExistence type="predicted"/>
<dbReference type="STRING" id="1499967.U27_00917"/>
<sequence>MQTKVYWAVIDRIVKELNDYGMDDESLESVAIDAMDKLNPILLADEGLREEKQAIIEQLLKYYHQGNCGLVDWLYESAEELCSDKSDYEILIASLQKHDSSYHRGLLASLYAAIGDTEAERRALEKDLKYGMDYWRLAEYWYAQGNDERALEIVQQGIERGEGRKDELYDALQRHYEEQQDYSKIFELLQQKIVKKEIGGYRNLRQDQTYQSLWKHFASKKDYQRQKTLLDLCLKNKDIDLNLYKQAEQTLHAEDWQTFHLKLIEILQQQIQGERRSQNRGMGGIFSGIAFMPYTSQGAVETFAEIYTHENNTALLFETIKDSIKLLATYEKKLLPEFAAAYLEQYRKQIERLIAARGRENYNAAVPYAKTIKRIYVEMLNTPDKWNDYITTLRQNNETLRAFQEEFVRLS</sequence>
<name>A0A081C8W4_VECG1</name>
<protein>
    <submittedName>
        <fullName evidence="1">Uncharacterized protein</fullName>
    </submittedName>
</protein>
<accession>A0A081C8W4</accession>
<dbReference type="HOGENOM" id="CLU_617714_0_0_0"/>
<reference evidence="1" key="1">
    <citation type="journal article" date="2015" name="PeerJ">
        <title>First genomic representation of candidate bacterial phylum KSB3 points to enhanced environmental sensing as a trigger of wastewater bulking.</title>
        <authorList>
            <person name="Sekiguchi Y."/>
            <person name="Ohashi A."/>
            <person name="Parks D.H."/>
            <person name="Yamauchi T."/>
            <person name="Tyson G.W."/>
            <person name="Hugenholtz P."/>
        </authorList>
    </citation>
    <scope>NUCLEOTIDE SEQUENCE [LARGE SCALE GENOMIC DNA]</scope>
</reference>
<evidence type="ECO:0000313" key="1">
    <source>
        <dbReference type="EMBL" id="GAK61019.1"/>
    </source>
</evidence>